<dbReference type="EMBL" id="JAFCIQ010000012">
    <property type="protein sequence ID" value="MBM2768328.1"/>
    <property type="molecule type" value="Genomic_DNA"/>
</dbReference>
<accession>A0A6P2GAM4</accession>
<evidence type="ECO:0000259" key="5">
    <source>
        <dbReference type="Pfam" id="PF14930"/>
    </source>
</evidence>
<proteinExistence type="predicted"/>
<dbReference type="RefSeq" id="WP_174926837.1">
    <property type="nucleotide sequence ID" value="NZ_CABVLY010000013.1"/>
</dbReference>
<evidence type="ECO:0000313" key="6">
    <source>
        <dbReference type="EMBL" id="MBM2768328.1"/>
    </source>
</evidence>
<evidence type="ECO:0000313" key="8">
    <source>
        <dbReference type="Proteomes" id="UP000494201"/>
    </source>
</evidence>
<dbReference type="InterPro" id="IPR023887">
    <property type="entry name" value="QH-AmDH_asu"/>
</dbReference>
<dbReference type="SUPFAM" id="SSF46626">
    <property type="entry name" value="Cytochrome c"/>
    <property type="match status" value="2"/>
</dbReference>
<evidence type="ECO:0000259" key="3">
    <source>
        <dbReference type="Pfam" id="PF09099"/>
    </source>
</evidence>
<feature type="signal peptide" evidence="1">
    <location>
        <begin position="1"/>
        <end position="33"/>
    </location>
</feature>
<dbReference type="InterPro" id="IPR036718">
    <property type="entry name" value="H-AmDH_asu_dom2_sf"/>
</dbReference>
<dbReference type="InterPro" id="IPR015183">
    <property type="entry name" value="QH-AmDH_asu_dom_III"/>
</dbReference>
<dbReference type="InterPro" id="IPR036909">
    <property type="entry name" value="Cyt_c-like_dom_sf"/>
</dbReference>
<keyword evidence="1" id="KW-0732">Signal</keyword>
<dbReference type="AlphaFoldDB" id="A0A6P2GAM4"/>
<dbReference type="GO" id="GO:0009055">
    <property type="term" value="F:electron transfer activity"/>
    <property type="evidence" value="ECO:0007669"/>
    <property type="project" value="InterPro"/>
</dbReference>
<dbReference type="SUPFAM" id="SSF69298">
    <property type="entry name" value="Quinohemoprotein amine dehydrogenase A chain, domain 3"/>
    <property type="match status" value="1"/>
</dbReference>
<sequence length="537" mass="57789">MFKTFIRRSRPPRAAAAVVAAGAFALASGAVQAQAQAQAPRDAHAILSQTCAACHAAESKDSWSRISHQRKTPEGWLMTIARMQTMHGLTISDDERRILVKYLSDTQGLAPSETKDFRYAPERRLNTQETVNNEAFKQMCARCHSAARPLLQRRPVAEWDKLVNFHLGQWPSIEYSAMGRDRDWFKIALTEMAPMLAKDYPYDSKAWTDWKQHHPPATALAGTWSFGGHMPGKGDAYGTMTVKGGAGDRFDVELKGRFADGSPLAGTGTAVLYTGYEWRASVKVGDTTMRQVLMASDGTLRGRMFDDAHDERGLDFNAAKLGQPQIVAVQPAYVKAGGETDVTIVGANLQGTPAFGAGVTVASVLERTPEYVRVRVKAADGSAAGARRVSVGAAHADGFAVYREIRDVKVEPDFAVARIGGNGGSTPKVEGRFDAVAWGVDGAGKPFRIGVVPAQWSVAPFDDQSKGDRDTQFAGTMQASTGIFTPGNAGPNPARRMGTNNTGNLNVVATVTDGSRTVTGTGHMIVAVQRWNNPPLP</sequence>
<evidence type="ECO:0000313" key="9">
    <source>
        <dbReference type="Proteomes" id="UP000755577"/>
    </source>
</evidence>
<evidence type="ECO:0000259" key="4">
    <source>
        <dbReference type="Pfam" id="PF09100"/>
    </source>
</evidence>
<dbReference type="Pfam" id="PF09099">
    <property type="entry name" value="Qn_am_d_aIII"/>
    <property type="match status" value="1"/>
</dbReference>
<gene>
    <name evidence="6" type="primary">peaA</name>
    <name evidence="7" type="ORF">BAN20980_03510</name>
    <name evidence="6" type="ORF">JQK92_18080</name>
</gene>
<dbReference type="InterPro" id="IPR015182">
    <property type="entry name" value="QH-AmDH_asu_heme-bd_dom"/>
</dbReference>
<keyword evidence="9" id="KW-1185">Reference proteome</keyword>
<organism evidence="7 8">
    <name type="scientific">Burkholderia anthina</name>
    <dbReference type="NCBI Taxonomy" id="179879"/>
    <lineage>
        <taxon>Bacteria</taxon>
        <taxon>Pseudomonadati</taxon>
        <taxon>Pseudomonadota</taxon>
        <taxon>Betaproteobacteria</taxon>
        <taxon>Burkholderiales</taxon>
        <taxon>Burkholderiaceae</taxon>
        <taxon>Burkholderia</taxon>
        <taxon>Burkholderia cepacia complex</taxon>
    </lineage>
</organism>
<feature type="domain" description="Quinohemoprotein amine dehydrogenase alpha subunit" evidence="3">
    <location>
        <begin position="324"/>
        <end position="403"/>
    </location>
</feature>
<feature type="domain" description="Quinohemoprotein amine dehydrogenase alpha subunit haem binding" evidence="2">
    <location>
        <begin position="43"/>
        <end position="207"/>
    </location>
</feature>
<dbReference type="CDD" id="cd00102">
    <property type="entry name" value="IPT"/>
    <property type="match status" value="1"/>
</dbReference>
<dbReference type="InterPro" id="IPR014756">
    <property type="entry name" value="Ig_E-set"/>
</dbReference>
<dbReference type="Pfam" id="PF09100">
    <property type="entry name" value="Qn_am_d_aIV"/>
    <property type="match status" value="1"/>
</dbReference>
<dbReference type="Pfam" id="PF14930">
    <property type="entry name" value="Qn_am_d_aII"/>
    <property type="match status" value="1"/>
</dbReference>
<dbReference type="EMBL" id="CABVLY010000013">
    <property type="protein sequence ID" value="VVU50790.1"/>
    <property type="molecule type" value="Genomic_DNA"/>
</dbReference>
<dbReference type="NCBIfam" id="TIGR03908">
    <property type="entry name" value="QH_alpha"/>
    <property type="match status" value="1"/>
</dbReference>
<evidence type="ECO:0000259" key="2">
    <source>
        <dbReference type="Pfam" id="PF09098"/>
    </source>
</evidence>
<dbReference type="InterPro" id="IPR015184">
    <property type="entry name" value="QH-AmDH_asu_dom_IV"/>
</dbReference>
<dbReference type="Pfam" id="PF09098">
    <property type="entry name" value="Dehyd-heme_bind"/>
    <property type="match status" value="1"/>
</dbReference>
<dbReference type="GeneID" id="56501557"/>
<feature type="domain" description="Quinohemoprotein amine dehydrogenase alpha subunit" evidence="5">
    <location>
        <begin position="218"/>
        <end position="320"/>
    </location>
</feature>
<dbReference type="Gene3D" id="1.10.760.10">
    <property type="entry name" value="Cytochrome c-like domain"/>
    <property type="match status" value="1"/>
</dbReference>
<feature type="domain" description="Quinohemoprotein amine dehydrogenase alpha subunit" evidence="4">
    <location>
        <begin position="408"/>
        <end position="536"/>
    </location>
</feature>
<reference evidence="6 9" key="2">
    <citation type="submission" date="2021-02" db="EMBL/GenBank/DDBJ databases">
        <title>Draft genome of the type strains Burkholderia anthina DSM16086.</title>
        <authorList>
            <person name="Hertel R."/>
            <person name="Meissner J."/>
            <person name="Poehlein A."/>
            <person name="Daniel R."/>
            <person name="Commichau F.M."/>
        </authorList>
    </citation>
    <scope>NUCLEOTIDE SEQUENCE [LARGE SCALE GENOMIC DNA]</scope>
    <source>
        <strain evidence="6 9">DSM 16086</strain>
    </source>
</reference>
<dbReference type="Proteomes" id="UP000755577">
    <property type="component" value="Unassembled WGS sequence"/>
</dbReference>
<evidence type="ECO:0000313" key="7">
    <source>
        <dbReference type="EMBL" id="VVU50790.1"/>
    </source>
</evidence>
<name>A0A6P2GAM4_9BURK</name>
<dbReference type="GO" id="GO:0020037">
    <property type="term" value="F:heme binding"/>
    <property type="evidence" value="ECO:0007669"/>
    <property type="project" value="InterPro"/>
</dbReference>
<feature type="chain" id="PRO_5026716802" evidence="1">
    <location>
        <begin position="34"/>
        <end position="537"/>
    </location>
</feature>
<dbReference type="SUPFAM" id="SSF81296">
    <property type="entry name" value="E set domains"/>
    <property type="match status" value="2"/>
</dbReference>
<dbReference type="InterPro" id="IPR009111">
    <property type="entry name" value="QH-AmDH_asu_dom2"/>
</dbReference>
<dbReference type="Gene3D" id="2.40.128.120">
    <property type="entry name" value="Quinohemoprotein amine dehydrogenase alpha subunit, domain 2"/>
    <property type="match status" value="1"/>
</dbReference>
<evidence type="ECO:0000256" key="1">
    <source>
        <dbReference type="SAM" id="SignalP"/>
    </source>
</evidence>
<dbReference type="Proteomes" id="UP000494201">
    <property type="component" value="Unassembled WGS sequence"/>
</dbReference>
<protein>
    <submittedName>
        <fullName evidence="6">Quinohemoprotein amine dehydrogenase subunit alpha</fullName>
    </submittedName>
</protein>
<reference evidence="7 8" key="1">
    <citation type="submission" date="2019-09" db="EMBL/GenBank/DDBJ databases">
        <authorList>
            <person name="Depoorter E."/>
        </authorList>
    </citation>
    <scope>NUCLEOTIDE SEQUENCE [LARGE SCALE GENOMIC DNA]</scope>
    <source>
        <strain evidence="7">LMG 20980</strain>
    </source>
</reference>
<dbReference type="InterPro" id="IPR013783">
    <property type="entry name" value="Ig-like_fold"/>
</dbReference>
<dbReference type="Gene3D" id="2.60.40.10">
    <property type="entry name" value="Immunoglobulins"/>
    <property type="match status" value="2"/>
</dbReference>